<keyword evidence="2" id="KW-1185">Reference proteome</keyword>
<comment type="caution">
    <text evidence="1">The sequence shown here is derived from an EMBL/GenBank/DDBJ whole genome shotgun (WGS) entry which is preliminary data.</text>
</comment>
<reference evidence="2" key="1">
    <citation type="journal article" date="2019" name="Int. J. Syst. Evol. Microbiol.">
        <title>The Global Catalogue of Microorganisms (GCM) 10K type strain sequencing project: providing services to taxonomists for standard genome sequencing and annotation.</title>
        <authorList>
            <consortium name="The Broad Institute Genomics Platform"/>
            <consortium name="The Broad Institute Genome Sequencing Center for Infectious Disease"/>
            <person name="Wu L."/>
            <person name="Ma J."/>
        </authorList>
    </citation>
    <scope>NUCLEOTIDE SEQUENCE [LARGE SCALE GENOMIC DNA]</scope>
    <source>
        <strain evidence="2">JCM 9092</strain>
    </source>
</reference>
<evidence type="ECO:0000313" key="2">
    <source>
        <dbReference type="Proteomes" id="UP001501637"/>
    </source>
</evidence>
<gene>
    <name evidence="1" type="ORF">GCM10010449_03870</name>
</gene>
<evidence type="ECO:0000313" key="1">
    <source>
        <dbReference type="EMBL" id="GAA3083161.1"/>
    </source>
</evidence>
<dbReference type="EMBL" id="BAAAUG010000010">
    <property type="protein sequence ID" value="GAA3083161.1"/>
    <property type="molecule type" value="Genomic_DNA"/>
</dbReference>
<proteinExistence type="predicted"/>
<accession>A0ABP6MAK2</accession>
<dbReference type="Proteomes" id="UP001501637">
    <property type="component" value="Unassembled WGS sequence"/>
</dbReference>
<name>A0ABP6MAK2_9ACTN</name>
<sequence>MWLMGTSSLPDDIDVFMNVIGQNVKASGGFVFEEKQLIKTEMEYERGRWLQVSPSALRDKCAAIGLSDAEATLVVGWLGNVHEGKHLRPDKARRDHRYQWPTP</sequence>
<protein>
    <submittedName>
        <fullName evidence="1">Uncharacterized protein</fullName>
    </submittedName>
</protein>
<organism evidence="1 2">
    <name type="scientific">Streptomyces rectiviolaceus</name>
    <dbReference type="NCBI Taxonomy" id="332591"/>
    <lineage>
        <taxon>Bacteria</taxon>
        <taxon>Bacillati</taxon>
        <taxon>Actinomycetota</taxon>
        <taxon>Actinomycetes</taxon>
        <taxon>Kitasatosporales</taxon>
        <taxon>Streptomycetaceae</taxon>
        <taxon>Streptomyces</taxon>
    </lineage>
</organism>